<feature type="transmembrane region" description="Helical" evidence="1">
    <location>
        <begin position="68"/>
        <end position="86"/>
    </location>
</feature>
<name>A0A4R5Y671_9MICC</name>
<reference evidence="2 3" key="1">
    <citation type="submission" date="2019-03" db="EMBL/GenBank/DDBJ databases">
        <title>Genome Sequencing and Assembly of Various Microbes Isolated from Partially Reclaimed Soil and Acid Mine Drainage (AMD) Site.</title>
        <authorList>
            <person name="Steinbock B."/>
            <person name="Bechtold R."/>
            <person name="Sevigny J.L."/>
            <person name="Thomas D."/>
            <person name="Cuthill L.R."/>
            <person name="Aveiro Johannsen E.J."/>
            <person name="Thomas K."/>
            <person name="Ghosh A."/>
        </authorList>
    </citation>
    <scope>NUCLEOTIDE SEQUENCE [LARGE SCALE GENOMIC DNA]</scope>
    <source>
        <strain evidence="2 3">S-A1</strain>
    </source>
</reference>
<gene>
    <name evidence="2" type="ORF">E2R57_06145</name>
</gene>
<dbReference type="EMBL" id="SMZQ01000002">
    <property type="protein sequence ID" value="TDL40033.1"/>
    <property type="molecule type" value="Genomic_DNA"/>
</dbReference>
<evidence type="ECO:0000313" key="3">
    <source>
        <dbReference type="Proteomes" id="UP000294621"/>
    </source>
</evidence>
<keyword evidence="1" id="KW-0472">Membrane</keyword>
<evidence type="ECO:0000256" key="1">
    <source>
        <dbReference type="SAM" id="Phobius"/>
    </source>
</evidence>
<evidence type="ECO:0000313" key="2">
    <source>
        <dbReference type="EMBL" id="TDL40033.1"/>
    </source>
</evidence>
<dbReference type="AlphaFoldDB" id="A0A4R5Y671"/>
<dbReference type="STRING" id="683150.G205_20759"/>
<dbReference type="Proteomes" id="UP000294621">
    <property type="component" value="Unassembled WGS sequence"/>
</dbReference>
<feature type="transmembrane region" description="Helical" evidence="1">
    <location>
        <begin position="46"/>
        <end position="62"/>
    </location>
</feature>
<dbReference type="Pfam" id="PF11239">
    <property type="entry name" value="DUF3040"/>
    <property type="match status" value="1"/>
</dbReference>
<proteinExistence type="predicted"/>
<protein>
    <submittedName>
        <fullName evidence="2">DUF3040 domain-containing protein</fullName>
    </submittedName>
</protein>
<comment type="caution">
    <text evidence="2">The sequence shown here is derived from an EMBL/GenBank/DDBJ whole genome shotgun (WGS) entry which is preliminary data.</text>
</comment>
<keyword evidence="1" id="KW-0812">Transmembrane</keyword>
<keyword evidence="1" id="KW-1133">Transmembrane helix</keyword>
<accession>A0A4R5Y671</accession>
<sequence>METAVALSDFEKRELDRISSRLELDDPKLALLLGGDAFAVPGRRHLRLGLAAILAGLLILVTGQLLQIPLLGIIGFGIMCAAGYWTSRNIRWVRRRPDHRKDHEERNAEQ</sequence>
<organism evidence="2 3">
    <name type="scientific">Arthrobacter nitrophenolicus</name>
    <dbReference type="NCBI Taxonomy" id="683150"/>
    <lineage>
        <taxon>Bacteria</taxon>
        <taxon>Bacillati</taxon>
        <taxon>Actinomycetota</taxon>
        <taxon>Actinomycetes</taxon>
        <taxon>Micrococcales</taxon>
        <taxon>Micrococcaceae</taxon>
        <taxon>Arthrobacter</taxon>
    </lineage>
</organism>
<dbReference type="InterPro" id="IPR021401">
    <property type="entry name" value="DUF3040"/>
</dbReference>